<accession>A0A0B6YL56</accession>
<reference evidence="2" key="1">
    <citation type="submission" date="2014-12" db="EMBL/GenBank/DDBJ databases">
        <title>Insight into the proteome of Arion vulgaris.</title>
        <authorList>
            <person name="Aradska J."/>
            <person name="Bulat T."/>
            <person name="Smidak R."/>
            <person name="Sarate P."/>
            <person name="Gangsoo J."/>
            <person name="Sialana F."/>
            <person name="Bilban M."/>
            <person name="Lubec G."/>
        </authorList>
    </citation>
    <scope>NUCLEOTIDE SEQUENCE</scope>
    <source>
        <tissue evidence="2">Skin</tissue>
    </source>
</reference>
<name>A0A0B6YL56_9EUPU</name>
<dbReference type="AlphaFoldDB" id="A0A0B6YL56"/>
<feature type="compositionally biased region" description="Acidic residues" evidence="1">
    <location>
        <begin position="1"/>
        <end position="12"/>
    </location>
</feature>
<feature type="compositionally biased region" description="Basic and acidic residues" evidence="1">
    <location>
        <begin position="212"/>
        <end position="242"/>
    </location>
</feature>
<feature type="non-terminal residue" evidence="2">
    <location>
        <position position="242"/>
    </location>
</feature>
<feature type="region of interest" description="Disordered" evidence="1">
    <location>
        <begin position="1"/>
        <end position="37"/>
    </location>
</feature>
<sequence>KGMNTGEEEVEEPPQPANPIVESGVSQLEDNMMPTQPPPPQQMPMGLPGQLTNFHLAVGQGLLSLLGPGGPLSMLSGPPPMGIRPGMGGPGNMSVPNHMGGLNNLRLPNNMGAMNNMGGHNNMGGMPGMQNMPGMRPGQMNMGPQGGMMGQGNRMGGPMGAPSPGMDLRSSPAGMNSPGPRGPFGPFGNMPRFSHMQSPRGMRPPFFNNDSNQDRNDGDQPGRESSDMRGMAEPKEWPPDDE</sequence>
<evidence type="ECO:0000313" key="2">
    <source>
        <dbReference type="EMBL" id="CEK56250.1"/>
    </source>
</evidence>
<organism evidence="2">
    <name type="scientific">Arion vulgaris</name>
    <dbReference type="NCBI Taxonomy" id="1028688"/>
    <lineage>
        <taxon>Eukaryota</taxon>
        <taxon>Metazoa</taxon>
        <taxon>Spiralia</taxon>
        <taxon>Lophotrochozoa</taxon>
        <taxon>Mollusca</taxon>
        <taxon>Gastropoda</taxon>
        <taxon>Heterobranchia</taxon>
        <taxon>Euthyneura</taxon>
        <taxon>Panpulmonata</taxon>
        <taxon>Eupulmonata</taxon>
        <taxon>Stylommatophora</taxon>
        <taxon>Helicina</taxon>
        <taxon>Arionoidea</taxon>
        <taxon>Arionidae</taxon>
        <taxon>Arion</taxon>
    </lineage>
</organism>
<dbReference type="EMBL" id="HACG01009385">
    <property type="protein sequence ID" value="CEK56250.1"/>
    <property type="molecule type" value="Transcribed_RNA"/>
</dbReference>
<gene>
    <name evidence="2" type="primary">ORF27180</name>
</gene>
<feature type="non-terminal residue" evidence="2">
    <location>
        <position position="1"/>
    </location>
</feature>
<evidence type="ECO:0000256" key="1">
    <source>
        <dbReference type="SAM" id="MobiDB-lite"/>
    </source>
</evidence>
<feature type="region of interest" description="Disordered" evidence="1">
    <location>
        <begin position="156"/>
        <end position="242"/>
    </location>
</feature>
<proteinExistence type="predicted"/>
<protein>
    <submittedName>
        <fullName evidence="2">Uncharacterized protein</fullName>
    </submittedName>
</protein>